<organism evidence="2 3">
    <name type="scientific">Micromonospora sonneratiae</name>
    <dbReference type="NCBI Taxonomy" id="1184706"/>
    <lineage>
        <taxon>Bacteria</taxon>
        <taxon>Bacillati</taxon>
        <taxon>Actinomycetota</taxon>
        <taxon>Actinomycetes</taxon>
        <taxon>Micromonosporales</taxon>
        <taxon>Micromonosporaceae</taxon>
        <taxon>Micromonospora</taxon>
    </lineage>
</organism>
<protein>
    <recommendedName>
        <fullName evidence="4">DUF4129 domain-containing protein</fullName>
    </recommendedName>
</protein>
<feature type="transmembrane region" description="Helical" evidence="1">
    <location>
        <begin position="27"/>
        <end position="48"/>
    </location>
</feature>
<sequence length="190" mass="21400">MSDFGLDALLGEDDDPPPTTNRRRFVWLRYGLTAAAFTAVTVVGMRMFNIELSVWAIFAGFLALLAVRRVTTQVAPPPAPRRHRYRDTADDAGRYRSDERDALRGAVKSWEKALGRAGGDRDWFRQELLPMLGELADERLRQRHGLTRASDPDRARALLGEPLWNLLAGKGRRSPSPKDYTVIVAELENL</sequence>
<evidence type="ECO:0000256" key="1">
    <source>
        <dbReference type="SAM" id="Phobius"/>
    </source>
</evidence>
<keyword evidence="3" id="KW-1185">Reference proteome</keyword>
<name>A0ABW3YF31_9ACTN</name>
<evidence type="ECO:0000313" key="3">
    <source>
        <dbReference type="Proteomes" id="UP001597260"/>
    </source>
</evidence>
<keyword evidence="1" id="KW-0472">Membrane</keyword>
<proteinExistence type="predicted"/>
<gene>
    <name evidence="2" type="ORF">ACFQ4H_17970</name>
</gene>
<evidence type="ECO:0008006" key="4">
    <source>
        <dbReference type="Google" id="ProtNLM"/>
    </source>
</evidence>
<accession>A0ABW3YF31</accession>
<evidence type="ECO:0000313" key="2">
    <source>
        <dbReference type="EMBL" id="MFD1322981.1"/>
    </source>
</evidence>
<comment type="caution">
    <text evidence="2">The sequence shown here is derived from an EMBL/GenBank/DDBJ whole genome shotgun (WGS) entry which is preliminary data.</text>
</comment>
<dbReference type="EMBL" id="JBHTMP010000026">
    <property type="protein sequence ID" value="MFD1322981.1"/>
    <property type="molecule type" value="Genomic_DNA"/>
</dbReference>
<keyword evidence="1" id="KW-1133">Transmembrane helix</keyword>
<keyword evidence="1" id="KW-0812">Transmembrane</keyword>
<dbReference type="Proteomes" id="UP001597260">
    <property type="component" value="Unassembled WGS sequence"/>
</dbReference>
<dbReference type="RefSeq" id="WP_377572134.1">
    <property type="nucleotide sequence ID" value="NZ_JBHTMP010000026.1"/>
</dbReference>
<feature type="transmembrane region" description="Helical" evidence="1">
    <location>
        <begin position="54"/>
        <end position="71"/>
    </location>
</feature>
<reference evidence="3" key="1">
    <citation type="journal article" date="2019" name="Int. J. Syst. Evol. Microbiol.">
        <title>The Global Catalogue of Microorganisms (GCM) 10K type strain sequencing project: providing services to taxonomists for standard genome sequencing and annotation.</title>
        <authorList>
            <consortium name="The Broad Institute Genomics Platform"/>
            <consortium name="The Broad Institute Genome Sequencing Center for Infectious Disease"/>
            <person name="Wu L."/>
            <person name="Ma J."/>
        </authorList>
    </citation>
    <scope>NUCLEOTIDE SEQUENCE [LARGE SCALE GENOMIC DNA]</scope>
    <source>
        <strain evidence="3">JCM 31037</strain>
    </source>
</reference>